<dbReference type="InterPro" id="IPR016032">
    <property type="entry name" value="Sig_transdc_resp-reg_C-effctor"/>
</dbReference>
<dbReference type="PROSITE" id="PS00622">
    <property type="entry name" value="HTH_LUXR_1"/>
    <property type="match status" value="1"/>
</dbReference>
<feature type="domain" description="HTH luxR-type" evidence="4">
    <location>
        <begin position="87"/>
        <end position="152"/>
    </location>
</feature>
<proteinExistence type="predicted"/>
<comment type="caution">
    <text evidence="5">The sequence shown here is derived from an EMBL/GenBank/DDBJ whole genome shotgun (WGS) entry which is preliminary data.</text>
</comment>
<dbReference type="GO" id="GO:0003677">
    <property type="term" value="F:DNA binding"/>
    <property type="evidence" value="ECO:0007669"/>
    <property type="project" value="UniProtKB-KW"/>
</dbReference>
<dbReference type="CDD" id="cd06170">
    <property type="entry name" value="LuxR_C_like"/>
    <property type="match status" value="1"/>
</dbReference>
<evidence type="ECO:0000256" key="3">
    <source>
        <dbReference type="ARBA" id="ARBA00023163"/>
    </source>
</evidence>
<dbReference type="SUPFAM" id="SSF46894">
    <property type="entry name" value="C-terminal effector domain of the bipartite response regulators"/>
    <property type="match status" value="1"/>
</dbReference>
<dbReference type="Gene3D" id="1.10.10.10">
    <property type="entry name" value="Winged helix-like DNA-binding domain superfamily/Winged helix DNA-binding domain"/>
    <property type="match status" value="1"/>
</dbReference>
<keyword evidence="3" id="KW-0804">Transcription</keyword>
<dbReference type="RefSeq" id="WP_160975413.1">
    <property type="nucleotide sequence ID" value="NZ_WWEN01000012.1"/>
</dbReference>
<protein>
    <recommendedName>
        <fullName evidence="4">HTH luxR-type domain-containing protein</fullName>
    </recommendedName>
</protein>
<dbReference type="InterPro" id="IPR036388">
    <property type="entry name" value="WH-like_DNA-bd_sf"/>
</dbReference>
<name>A0A6L8LNC1_9RHOB</name>
<dbReference type="InterPro" id="IPR000792">
    <property type="entry name" value="Tscrpt_reg_LuxR_C"/>
</dbReference>
<dbReference type="PROSITE" id="PS50043">
    <property type="entry name" value="HTH_LUXR_2"/>
    <property type="match status" value="1"/>
</dbReference>
<dbReference type="Proteomes" id="UP000479043">
    <property type="component" value="Unassembled WGS sequence"/>
</dbReference>
<evidence type="ECO:0000313" key="6">
    <source>
        <dbReference type="Proteomes" id="UP000479043"/>
    </source>
</evidence>
<evidence type="ECO:0000256" key="2">
    <source>
        <dbReference type="ARBA" id="ARBA00023125"/>
    </source>
</evidence>
<evidence type="ECO:0000313" key="5">
    <source>
        <dbReference type="EMBL" id="MYM57508.1"/>
    </source>
</evidence>
<accession>A0A6L8LNC1</accession>
<keyword evidence="1" id="KW-0805">Transcription regulation</keyword>
<keyword evidence="6" id="KW-1185">Reference proteome</keyword>
<evidence type="ECO:0000259" key="4">
    <source>
        <dbReference type="PROSITE" id="PS50043"/>
    </source>
</evidence>
<dbReference type="EMBL" id="WWEN01000012">
    <property type="protein sequence ID" value="MYM57508.1"/>
    <property type="molecule type" value="Genomic_DNA"/>
</dbReference>
<dbReference type="AlphaFoldDB" id="A0A6L8LNC1"/>
<dbReference type="Pfam" id="PF00196">
    <property type="entry name" value="GerE"/>
    <property type="match status" value="1"/>
</dbReference>
<keyword evidence="2" id="KW-0238">DNA-binding</keyword>
<organism evidence="5 6">
    <name type="scientific">Thalassovita mangrovi</name>
    <dbReference type="NCBI Taxonomy" id="2692236"/>
    <lineage>
        <taxon>Bacteria</taxon>
        <taxon>Pseudomonadati</taxon>
        <taxon>Pseudomonadota</taxon>
        <taxon>Alphaproteobacteria</taxon>
        <taxon>Rhodobacterales</taxon>
        <taxon>Roseobacteraceae</taxon>
        <taxon>Thalassovita</taxon>
    </lineage>
</organism>
<dbReference type="SMART" id="SM00421">
    <property type="entry name" value="HTH_LUXR"/>
    <property type="match status" value="1"/>
</dbReference>
<dbReference type="PANTHER" id="PTHR44688:SF16">
    <property type="entry name" value="DNA-BINDING TRANSCRIPTIONAL ACTIVATOR DEVR_DOSR"/>
    <property type="match status" value="1"/>
</dbReference>
<sequence length="158" mass="18189">MAKDIETLKQIGAKRFALAYHSKEFATQFYDHIRSDENLADFGFLPMNLQLDCWLSMLRLLLLDQVCVPQALLDRSQPADSAVKGVRPEEFDNLTRREHEILHLVAQGKQNKLIAADLSVSEHTVKLHMHHIMRKLGVRNRTQAARIYINDAREMARA</sequence>
<dbReference type="GO" id="GO:0006355">
    <property type="term" value="P:regulation of DNA-templated transcription"/>
    <property type="evidence" value="ECO:0007669"/>
    <property type="project" value="InterPro"/>
</dbReference>
<reference evidence="5 6" key="1">
    <citation type="submission" date="2020-01" db="EMBL/GenBank/DDBJ databases">
        <authorList>
            <person name="Chen S."/>
        </authorList>
    </citation>
    <scope>NUCLEOTIDE SEQUENCE [LARGE SCALE GENOMIC DNA]</scope>
    <source>
        <strain evidence="5 6">GS-10</strain>
    </source>
</reference>
<dbReference type="PRINTS" id="PR00038">
    <property type="entry name" value="HTHLUXR"/>
</dbReference>
<dbReference type="PANTHER" id="PTHR44688">
    <property type="entry name" value="DNA-BINDING TRANSCRIPTIONAL ACTIVATOR DEVR_DOSR"/>
    <property type="match status" value="1"/>
</dbReference>
<gene>
    <name evidence="5" type="ORF">GR167_19480</name>
</gene>
<evidence type="ECO:0000256" key="1">
    <source>
        <dbReference type="ARBA" id="ARBA00023015"/>
    </source>
</evidence>